<dbReference type="EMBL" id="CP022358">
    <property type="protein sequence ID" value="ASK68507.1"/>
    <property type="molecule type" value="Genomic_DNA"/>
</dbReference>
<dbReference type="Proteomes" id="UP000198367">
    <property type="component" value="Chromosome"/>
</dbReference>
<feature type="transmembrane region" description="Helical" evidence="2">
    <location>
        <begin position="54"/>
        <end position="73"/>
    </location>
</feature>
<dbReference type="RefSeq" id="WP_089067333.1">
    <property type="nucleotide sequence ID" value="NZ_CP022358.1"/>
</dbReference>
<keyword evidence="1" id="KW-0175">Coiled coil</keyword>
<keyword evidence="2" id="KW-0812">Transmembrane</keyword>
<reference evidence="3 4" key="1">
    <citation type="submission" date="2017-07" db="EMBL/GenBank/DDBJ databases">
        <title>Phenotypical and genomic characterization of a clinical isolate of Shewanella bicestrii sp. nov. producing an extended-spectrum beta-lactamase and a new oxacillinase variant.</title>
        <authorList>
            <person name="Jousset A.B."/>
            <person name="Bonnin R.A."/>
            <person name="Girlich D."/>
            <person name="Dabos L."/>
            <person name="Potron A."/>
            <person name="Dortet L."/>
            <person name="Glaser P."/>
            <person name="Naas T."/>
        </authorList>
    </citation>
    <scope>NUCLEOTIDE SEQUENCE [LARGE SCALE GENOMIC DNA]</scope>
    <source>
        <strain evidence="3 4">JAB-1</strain>
    </source>
</reference>
<keyword evidence="2" id="KW-0472">Membrane</keyword>
<feature type="coiled-coil region" evidence="1">
    <location>
        <begin position="132"/>
        <end position="159"/>
    </location>
</feature>
<protein>
    <recommendedName>
        <fullName evidence="5">DUF3087 domain-containing protein</fullName>
    </recommendedName>
</protein>
<organism evidence="3 4">
    <name type="scientific">Shewanella bicestrii</name>
    <dbReference type="NCBI Taxonomy" id="2018305"/>
    <lineage>
        <taxon>Bacteria</taxon>
        <taxon>Pseudomonadati</taxon>
        <taxon>Pseudomonadota</taxon>
        <taxon>Gammaproteobacteria</taxon>
        <taxon>Alteromonadales</taxon>
        <taxon>Shewanellaceae</taxon>
        <taxon>Shewanella</taxon>
    </lineage>
</organism>
<evidence type="ECO:0000313" key="4">
    <source>
        <dbReference type="Proteomes" id="UP000198367"/>
    </source>
</evidence>
<proteinExistence type="predicted"/>
<evidence type="ECO:0000256" key="2">
    <source>
        <dbReference type="SAM" id="Phobius"/>
    </source>
</evidence>
<dbReference type="AlphaFoldDB" id="A0A220UJZ6"/>
<keyword evidence="4" id="KW-1185">Reference proteome</keyword>
<evidence type="ECO:0000313" key="3">
    <source>
        <dbReference type="EMBL" id="ASK68507.1"/>
    </source>
</evidence>
<keyword evidence="2" id="KW-1133">Transmembrane helix</keyword>
<evidence type="ECO:0000256" key="1">
    <source>
        <dbReference type="SAM" id="Coils"/>
    </source>
</evidence>
<dbReference type="KEGG" id="sbj:CF168_06275"/>
<feature type="transmembrane region" description="Helical" evidence="2">
    <location>
        <begin position="20"/>
        <end position="42"/>
    </location>
</feature>
<sequence>MKLQQVDKTIYRSNMNLFMVALVLGLIVLSLSFGAGLIALFGVEAVPGEPTGNFHWNLLGVILAVLLCSAIVYQLKTQPFFKEIYYVWQLKQLQNRIYRKLNKIRAAAASNDVNALITLLFYFTSLRQVYLLDDNTLTLSSVDKELNQLQEQCNNLGLTLSAEQFEVALLAGF</sequence>
<gene>
    <name evidence="3" type="ORF">CF168_06275</name>
</gene>
<dbReference type="InterPro" id="IPR021438">
    <property type="entry name" value="DUF3087"/>
</dbReference>
<accession>A0A220UJZ6</accession>
<name>A0A220UJZ6_9GAMM</name>
<dbReference type="Pfam" id="PF11286">
    <property type="entry name" value="DUF3087"/>
    <property type="match status" value="1"/>
</dbReference>
<evidence type="ECO:0008006" key="5">
    <source>
        <dbReference type="Google" id="ProtNLM"/>
    </source>
</evidence>